<accession>A0A382KSG0</accession>
<evidence type="ECO:0000256" key="1">
    <source>
        <dbReference type="SAM" id="Phobius"/>
    </source>
</evidence>
<keyword evidence="1" id="KW-0812">Transmembrane</keyword>
<reference evidence="2" key="1">
    <citation type="submission" date="2018-05" db="EMBL/GenBank/DDBJ databases">
        <authorList>
            <person name="Lanie J.A."/>
            <person name="Ng W.-L."/>
            <person name="Kazmierczak K.M."/>
            <person name="Andrzejewski T.M."/>
            <person name="Davidsen T.M."/>
            <person name="Wayne K.J."/>
            <person name="Tettelin H."/>
            <person name="Glass J.I."/>
            <person name="Rusch D."/>
            <person name="Podicherti R."/>
            <person name="Tsui H.-C.T."/>
            <person name="Winkler M.E."/>
        </authorList>
    </citation>
    <scope>NUCLEOTIDE SEQUENCE</scope>
</reference>
<dbReference type="EMBL" id="UINC01081594">
    <property type="protein sequence ID" value="SVC25601.1"/>
    <property type="molecule type" value="Genomic_DNA"/>
</dbReference>
<gene>
    <name evidence="2" type="ORF">METZ01_LOCUS278455</name>
</gene>
<keyword evidence="1" id="KW-1133">Transmembrane helix</keyword>
<name>A0A382KSG0_9ZZZZ</name>
<sequence length="138" mass="14642">VALAATQVVIFFVVLILWPKVALGLVLVLAAAPLILAFRRLDVTVSAAGVTIAYGLKGWPRQHIDLGDIVGAGVERVGWRSSGGLGYRGSLRFFKQARVLARHGECLRLDMVRGRRLWVSVDQAGGAVAALGDLGVGN</sequence>
<evidence type="ECO:0000313" key="2">
    <source>
        <dbReference type="EMBL" id="SVC25601.1"/>
    </source>
</evidence>
<proteinExistence type="predicted"/>
<dbReference type="AlphaFoldDB" id="A0A382KSG0"/>
<keyword evidence="1" id="KW-0472">Membrane</keyword>
<evidence type="ECO:0008006" key="3">
    <source>
        <dbReference type="Google" id="ProtNLM"/>
    </source>
</evidence>
<feature type="transmembrane region" description="Helical" evidence="1">
    <location>
        <begin position="6"/>
        <end position="36"/>
    </location>
</feature>
<organism evidence="2">
    <name type="scientific">marine metagenome</name>
    <dbReference type="NCBI Taxonomy" id="408172"/>
    <lineage>
        <taxon>unclassified sequences</taxon>
        <taxon>metagenomes</taxon>
        <taxon>ecological metagenomes</taxon>
    </lineage>
</organism>
<feature type="non-terminal residue" evidence="2">
    <location>
        <position position="1"/>
    </location>
</feature>
<protein>
    <recommendedName>
        <fullName evidence="3">DUF304 domain-containing protein</fullName>
    </recommendedName>
</protein>